<organism evidence="1">
    <name type="scientific">Rhizophagus irregularis (strain DAOM 181602 / DAOM 197198 / MUCL 43194)</name>
    <name type="common">Arbuscular mycorrhizal fungus</name>
    <name type="synonym">Glomus intraradices</name>
    <dbReference type="NCBI Taxonomy" id="747089"/>
    <lineage>
        <taxon>Eukaryota</taxon>
        <taxon>Fungi</taxon>
        <taxon>Fungi incertae sedis</taxon>
        <taxon>Mucoromycota</taxon>
        <taxon>Glomeromycotina</taxon>
        <taxon>Glomeromycetes</taxon>
        <taxon>Glomerales</taxon>
        <taxon>Glomeraceae</taxon>
        <taxon>Rhizophagus</taxon>
    </lineage>
</organism>
<dbReference type="AlphaFoldDB" id="U9U6J7"/>
<accession>U9U6J7</accession>
<sequence>MFTTHSHELDILVFTNVLHCLAIDRVIRELEEAPFRMDSRHYYANLCCFRMGGLERQEHQDSNSLYKPDF</sequence>
<dbReference type="VEuPathDB" id="FungiDB:RhiirFUN_012720"/>
<dbReference type="HOGENOM" id="CLU_2759083_0_0_1"/>
<proteinExistence type="predicted"/>
<evidence type="ECO:0000313" key="1">
    <source>
        <dbReference type="EMBL" id="ESA16014.1"/>
    </source>
</evidence>
<protein>
    <submittedName>
        <fullName evidence="1">Uncharacterized protein</fullName>
    </submittedName>
</protein>
<reference evidence="1" key="1">
    <citation type="submission" date="2013-07" db="EMBL/GenBank/DDBJ databases">
        <title>The genome of an arbuscular mycorrhizal fungus provides insights into the evolution of the oldest plant symbiosis.</title>
        <authorList>
            <consortium name="DOE Joint Genome Institute"/>
            <person name="Tisserant E."/>
            <person name="Malbreil M."/>
            <person name="Kuo A."/>
            <person name="Kohler A."/>
            <person name="Symeonidi A."/>
            <person name="Balestrini R."/>
            <person name="Charron P."/>
            <person name="Duensing N."/>
            <person name="Frei-dit-Frey N."/>
            <person name="Gianinazzi-Pearson V."/>
            <person name="Gilbert B."/>
            <person name="Handa Y."/>
            <person name="Hijri M."/>
            <person name="Kaul R."/>
            <person name="Kawaguchi M."/>
            <person name="Krajinski F."/>
            <person name="Lammers P."/>
            <person name="Lapierre D."/>
            <person name="Masclaux F.G."/>
            <person name="Murat C."/>
            <person name="Morin E."/>
            <person name="Ndikumana S."/>
            <person name="Pagni M."/>
            <person name="Petitpierre D."/>
            <person name="Requena N."/>
            <person name="Rosikiewicz P."/>
            <person name="Riley R."/>
            <person name="Saito K."/>
            <person name="San Clemente H."/>
            <person name="Shapiro H."/>
            <person name="van Tuinen D."/>
            <person name="Becard G."/>
            <person name="Bonfante P."/>
            <person name="Paszkowski U."/>
            <person name="Shachar-Hill Y."/>
            <person name="Young J.P."/>
            <person name="Sanders I.R."/>
            <person name="Henrissat B."/>
            <person name="Rensing S.A."/>
            <person name="Grigoriev I.V."/>
            <person name="Corradi N."/>
            <person name="Roux C."/>
            <person name="Martin F."/>
        </authorList>
    </citation>
    <scope>NUCLEOTIDE SEQUENCE</scope>
    <source>
        <strain evidence="1">DAOM 197198</strain>
    </source>
</reference>
<dbReference type="EMBL" id="KI281420">
    <property type="protein sequence ID" value="ESA16014.1"/>
    <property type="molecule type" value="Genomic_DNA"/>
</dbReference>
<gene>
    <name evidence="1" type="ORF">GLOINDRAFT_23257</name>
</gene>
<name>U9U6J7_RHIID</name>